<keyword evidence="5 7" id="KW-1133">Transmembrane helix</keyword>
<organism evidence="8 9">
    <name type="scientific">Stylophora pistillata</name>
    <name type="common">Smooth cauliflower coral</name>
    <dbReference type="NCBI Taxonomy" id="50429"/>
    <lineage>
        <taxon>Eukaryota</taxon>
        <taxon>Metazoa</taxon>
        <taxon>Cnidaria</taxon>
        <taxon>Anthozoa</taxon>
        <taxon>Hexacorallia</taxon>
        <taxon>Scleractinia</taxon>
        <taxon>Astrocoeniina</taxon>
        <taxon>Pocilloporidae</taxon>
        <taxon>Stylophora</taxon>
    </lineage>
</organism>
<dbReference type="PANTHER" id="PTHR20955">
    <property type="entry name" value="PROTEIN JAGUNAL HOMOLOG 1"/>
    <property type="match status" value="1"/>
</dbReference>
<reference evidence="9" key="1">
    <citation type="journal article" date="2017" name="bioRxiv">
        <title>Comparative analysis of the genomes of Stylophora pistillata and Acropora digitifera provides evidence for extensive differences between species of corals.</title>
        <authorList>
            <person name="Voolstra C.R."/>
            <person name="Li Y."/>
            <person name="Liew Y.J."/>
            <person name="Baumgarten S."/>
            <person name="Zoccola D."/>
            <person name="Flot J.-F."/>
            <person name="Tambutte S."/>
            <person name="Allemand D."/>
            <person name="Aranda M."/>
        </authorList>
    </citation>
    <scope>NUCLEOTIDE SEQUENCE [LARGE SCALE GENOMIC DNA]</scope>
</reference>
<dbReference type="STRING" id="50429.A0A2B4SZM0"/>
<accession>A0A2B4SZM0</accession>
<dbReference type="AlphaFoldDB" id="A0A2B4SZM0"/>
<comment type="subcellular location">
    <subcellularLocation>
        <location evidence="1">Endoplasmic reticulum membrane</location>
        <topology evidence="1">Multi-pass membrane protein</topology>
    </subcellularLocation>
</comment>
<evidence type="ECO:0000256" key="5">
    <source>
        <dbReference type="ARBA" id="ARBA00022989"/>
    </source>
</evidence>
<evidence type="ECO:0000256" key="1">
    <source>
        <dbReference type="ARBA" id="ARBA00004477"/>
    </source>
</evidence>
<feature type="transmembrane region" description="Helical" evidence="7">
    <location>
        <begin position="144"/>
        <end position="161"/>
    </location>
</feature>
<evidence type="ECO:0000313" key="8">
    <source>
        <dbReference type="EMBL" id="PFX34619.1"/>
    </source>
</evidence>
<dbReference type="GO" id="GO:0005789">
    <property type="term" value="C:endoplasmic reticulum membrane"/>
    <property type="evidence" value="ECO:0007669"/>
    <property type="project" value="UniProtKB-SubCell"/>
</dbReference>
<evidence type="ECO:0000256" key="2">
    <source>
        <dbReference type="ARBA" id="ARBA00008462"/>
    </source>
</evidence>
<keyword evidence="4" id="KW-0256">Endoplasmic reticulum</keyword>
<evidence type="ECO:0000256" key="7">
    <source>
        <dbReference type="SAM" id="Phobius"/>
    </source>
</evidence>
<protein>
    <submittedName>
        <fullName evidence="8">Protein jagunal-like 1</fullName>
    </submittedName>
</protein>
<dbReference type="EMBL" id="LSMT01000003">
    <property type="protein sequence ID" value="PFX34619.1"/>
    <property type="molecule type" value="Genomic_DNA"/>
</dbReference>
<feature type="transmembrane region" description="Helical" evidence="7">
    <location>
        <begin position="96"/>
        <end position="124"/>
    </location>
</feature>
<dbReference type="InterPro" id="IPR009787">
    <property type="entry name" value="Jagunal"/>
</dbReference>
<evidence type="ECO:0000313" key="9">
    <source>
        <dbReference type="Proteomes" id="UP000225706"/>
    </source>
</evidence>
<evidence type="ECO:0000256" key="3">
    <source>
        <dbReference type="ARBA" id="ARBA00022692"/>
    </source>
</evidence>
<feature type="transmembrane region" description="Helical" evidence="7">
    <location>
        <begin position="37"/>
        <end position="57"/>
    </location>
</feature>
<gene>
    <name evidence="8" type="primary">JAGN1</name>
    <name evidence="8" type="ORF">AWC38_SpisGene480</name>
</gene>
<keyword evidence="9" id="KW-1185">Reference proteome</keyword>
<feature type="transmembrane region" description="Helical" evidence="7">
    <location>
        <begin position="69"/>
        <end position="89"/>
    </location>
</feature>
<dbReference type="Proteomes" id="UP000225706">
    <property type="component" value="Unassembled WGS sequence"/>
</dbReference>
<comment type="similarity">
    <text evidence="2">Belongs to the jagunal family.</text>
</comment>
<keyword evidence="3 7" id="KW-0812">Transmembrane</keyword>
<dbReference type="GO" id="GO:0016192">
    <property type="term" value="P:vesicle-mediated transport"/>
    <property type="evidence" value="ECO:0007669"/>
    <property type="project" value="TreeGrafter"/>
</dbReference>
<sequence length="177" mass="19549">MASRDGPRASGTDGSDFSHRQRVASHYKESVLWKGKLKACLCLHLFLIVAAGSWIAAAYNGMVKDQTKLWQMVWLLSALPTIVGFLSLPKNNTKQLYVYAFGTLLIGVGPLVFGACVIVQEIFYNVSQGRAPATQEWQNAPMKMALSAFLIQFHGISLYYANKLITAWSSKGEKKTS</sequence>
<comment type="caution">
    <text evidence="8">The sequence shown here is derived from an EMBL/GenBank/DDBJ whole genome shotgun (WGS) entry which is preliminary data.</text>
</comment>
<dbReference type="PANTHER" id="PTHR20955:SF1">
    <property type="entry name" value="PROTEIN JAGUNAL HOMOLOG 1"/>
    <property type="match status" value="1"/>
</dbReference>
<dbReference type="OrthoDB" id="8914197at2759"/>
<evidence type="ECO:0000256" key="4">
    <source>
        <dbReference type="ARBA" id="ARBA00022824"/>
    </source>
</evidence>
<name>A0A2B4SZM0_STYPI</name>
<keyword evidence="6 7" id="KW-0472">Membrane</keyword>
<dbReference type="Pfam" id="PF07086">
    <property type="entry name" value="Jagunal"/>
    <property type="match status" value="1"/>
</dbReference>
<evidence type="ECO:0000256" key="6">
    <source>
        <dbReference type="ARBA" id="ARBA00023136"/>
    </source>
</evidence>
<dbReference type="GO" id="GO:0007029">
    <property type="term" value="P:endoplasmic reticulum organization"/>
    <property type="evidence" value="ECO:0007669"/>
    <property type="project" value="InterPro"/>
</dbReference>
<proteinExistence type="inferred from homology"/>